<keyword evidence="2" id="KW-1185">Reference proteome</keyword>
<accession>S9R1I8</accession>
<comment type="caution">
    <text evidence="1">The sequence shown here is derived from an EMBL/GenBank/DDBJ whole genome shotgun (WGS) entry which is preliminary data.</text>
</comment>
<gene>
    <name evidence="1" type="ORF">Salmuc_01915</name>
</gene>
<protein>
    <submittedName>
        <fullName evidence="1">Uncharacterized protein</fullName>
    </submittedName>
</protein>
<dbReference type="HOGENOM" id="CLU_2976668_0_0_5"/>
<evidence type="ECO:0000313" key="2">
    <source>
        <dbReference type="Proteomes" id="UP000015347"/>
    </source>
</evidence>
<dbReference type="Proteomes" id="UP000015347">
    <property type="component" value="Unassembled WGS sequence"/>
</dbReference>
<reference evidence="2" key="1">
    <citation type="journal article" date="2014" name="Stand. Genomic Sci.">
        <title>Genome sequence of the exopolysaccharide-producing Salipiger mucosus type strain (DSM 16094(T)), a moderately halophilic member of the Roseobacter clade.</title>
        <authorList>
            <person name="Riedel T."/>
            <person name="Spring S."/>
            <person name="Fiebig A."/>
            <person name="Petersen J."/>
            <person name="Kyrpides N.C."/>
            <person name="Goker M."/>
            <person name="Klenk H.P."/>
        </authorList>
    </citation>
    <scope>NUCLEOTIDE SEQUENCE [LARGE SCALE GENOMIC DNA]</scope>
    <source>
        <strain evidence="2">DSM 16094</strain>
    </source>
</reference>
<proteinExistence type="predicted"/>
<name>S9R1I8_9RHOB</name>
<dbReference type="EMBL" id="APVH01000007">
    <property type="protein sequence ID" value="EPX85818.1"/>
    <property type="molecule type" value="Genomic_DNA"/>
</dbReference>
<organism evidence="1 2">
    <name type="scientific">Salipiger mucosus DSM 16094</name>
    <dbReference type="NCBI Taxonomy" id="1123237"/>
    <lineage>
        <taxon>Bacteria</taxon>
        <taxon>Pseudomonadati</taxon>
        <taxon>Pseudomonadota</taxon>
        <taxon>Alphaproteobacteria</taxon>
        <taxon>Rhodobacterales</taxon>
        <taxon>Roseobacteraceae</taxon>
        <taxon>Salipiger</taxon>
    </lineage>
</organism>
<sequence length="58" mass="6713">MYVRAAPIHELAIQPDLAITIVVSPFHLVSPNRRLPRLRLLRPIRPHRTYNCAKCATR</sequence>
<dbReference type="AlphaFoldDB" id="S9R1I8"/>
<evidence type="ECO:0000313" key="1">
    <source>
        <dbReference type="EMBL" id="EPX85818.1"/>
    </source>
</evidence>
<dbReference type="STRING" id="1123237.Salmuc_01915"/>